<dbReference type="AlphaFoldDB" id="A0AAV3FN36"/>
<dbReference type="PANTHER" id="PTHR35004:SF8">
    <property type="entry name" value="TRANSPOSASE RV3428C-RELATED"/>
    <property type="match status" value="1"/>
</dbReference>
<feature type="non-terminal residue" evidence="2">
    <location>
        <position position="174"/>
    </location>
</feature>
<sequence>MPKIQSIRQRRRNGESVASIARGEKVSEPTVRKYLKADDLSARPPVRRRRGSVLDEWIPVIEGMLAEDRETWHKQRHTATRIHERLRDEYGVEASLSTVTRTVARLKREFMAEREMGFLDLSWHPGECQADFGQVDVRYRGVVTRMRHFVLDFPYSNISPCQLMPGRTRNARVR</sequence>
<evidence type="ECO:0008006" key="4">
    <source>
        <dbReference type="Google" id="ProtNLM"/>
    </source>
</evidence>
<dbReference type="SUPFAM" id="SSF46689">
    <property type="entry name" value="Homeodomain-like"/>
    <property type="match status" value="1"/>
</dbReference>
<organism evidence="2 3">
    <name type="scientific">Bifidobacterium longum subsp. longum 2-2B</name>
    <dbReference type="NCBI Taxonomy" id="1161745"/>
    <lineage>
        <taxon>Bacteria</taxon>
        <taxon>Bacillati</taxon>
        <taxon>Actinomycetota</taxon>
        <taxon>Actinomycetes</taxon>
        <taxon>Bifidobacteriales</taxon>
        <taxon>Bifidobacteriaceae</taxon>
        <taxon>Bifidobacterium</taxon>
    </lineage>
</organism>
<comment type="caution">
    <text evidence="2">The sequence shown here is derived from an EMBL/GenBank/DDBJ whole genome shotgun (WGS) entry which is preliminary data.</text>
</comment>
<reference evidence="2 3" key="1">
    <citation type="journal article" date="2013" name="Genome Announc.">
        <title>Draft Genome Sequences of Two Pairs of Human Intestinal Bifidobacterium longum subsp. longum Strains, 44B and 1-6B and 35B and 2-2B, Consecutively Isolated from Two Children after a 5-Year Time Period.</title>
        <authorList>
            <person name="Shkoporov A.N."/>
            <person name="Efimov B.A."/>
            <person name="Khokhlova E.V."/>
            <person name="Chaplin A.V."/>
            <person name="Kafarskaya L.I."/>
            <person name="Durkin A.S."/>
            <person name="McCorrison J."/>
            <person name="Torralba M."/>
            <person name="Gillis M."/>
            <person name="Sutton G."/>
            <person name="Weibel D.B."/>
            <person name="Nelson K.E."/>
            <person name="Smeianov V.V."/>
        </authorList>
    </citation>
    <scope>NUCLEOTIDE SEQUENCE [LARGE SCALE GENOMIC DNA]</scope>
    <source>
        <strain evidence="2 3">2-2B</strain>
    </source>
</reference>
<gene>
    <name evidence="2" type="ORF">HMPREF1315_1930</name>
</gene>
<evidence type="ECO:0000313" key="2">
    <source>
        <dbReference type="EMBL" id="EIJ27323.1"/>
    </source>
</evidence>
<evidence type="ECO:0000256" key="1">
    <source>
        <dbReference type="SAM" id="MobiDB-lite"/>
    </source>
</evidence>
<protein>
    <recommendedName>
        <fullName evidence="4">Transposase</fullName>
    </recommendedName>
</protein>
<dbReference type="EMBL" id="AJTJ01000023">
    <property type="protein sequence ID" value="EIJ27323.1"/>
    <property type="molecule type" value="Genomic_DNA"/>
</dbReference>
<proteinExistence type="predicted"/>
<feature type="region of interest" description="Disordered" evidence="1">
    <location>
        <begin position="1"/>
        <end position="23"/>
    </location>
</feature>
<dbReference type="Proteomes" id="UP000005929">
    <property type="component" value="Unassembled WGS sequence"/>
</dbReference>
<dbReference type="InterPro" id="IPR009057">
    <property type="entry name" value="Homeodomain-like_sf"/>
</dbReference>
<accession>A0AAV3FN36</accession>
<name>A0AAV3FN36_BIFLL</name>
<dbReference type="PANTHER" id="PTHR35004">
    <property type="entry name" value="TRANSPOSASE RV3428C-RELATED"/>
    <property type="match status" value="1"/>
</dbReference>
<evidence type="ECO:0000313" key="3">
    <source>
        <dbReference type="Proteomes" id="UP000005929"/>
    </source>
</evidence>